<evidence type="ECO:0000259" key="4">
    <source>
        <dbReference type="Pfam" id="PF00294"/>
    </source>
</evidence>
<dbReference type="SUPFAM" id="SSF53613">
    <property type="entry name" value="Ribokinase-like"/>
    <property type="match status" value="1"/>
</dbReference>
<proteinExistence type="inferred from homology"/>
<protein>
    <recommendedName>
        <fullName evidence="4">Carbohydrate kinase PfkB domain-containing protein</fullName>
    </recommendedName>
</protein>
<dbReference type="Proteomes" id="UP000230119">
    <property type="component" value="Unassembled WGS sequence"/>
</dbReference>
<comment type="similarity">
    <text evidence="1">Belongs to the carbohydrate kinase PfkB family.</text>
</comment>
<accession>A0A2M7BRW7</accession>
<dbReference type="InterPro" id="IPR029056">
    <property type="entry name" value="Ribokinase-like"/>
</dbReference>
<dbReference type="PANTHER" id="PTHR43085:SF57">
    <property type="entry name" value="CARBOHYDRATE KINASE PFKB DOMAIN-CONTAINING PROTEIN"/>
    <property type="match status" value="1"/>
</dbReference>
<name>A0A2M7BRW7_9BACT</name>
<dbReference type="Pfam" id="PF00294">
    <property type="entry name" value="PfkB"/>
    <property type="match status" value="1"/>
</dbReference>
<comment type="caution">
    <text evidence="5">The sequence shown here is derived from an EMBL/GenBank/DDBJ whole genome shotgun (WGS) entry which is preliminary data.</text>
</comment>
<reference evidence="6" key="1">
    <citation type="submission" date="2017-09" db="EMBL/GenBank/DDBJ databases">
        <title>Depth-based differentiation of microbial function through sediment-hosted aquifers and enrichment of novel symbionts in the deep terrestrial subsurface.</title>
        <authorList>
            <person name="Probst A.J."/>
            <person name="Ladd B."/>
            <person name="Jarett J.K."/>
            <person name="Geller-Mcgrath D.E."/>
            <person name="Sieber C.M.K."/>
            <person name="Emerson J.B."/>
            <person name="Anantharaman K."/>
            <person name="Thomas B.C."/>
            <person name="Malmstrom R."/>
            <person name="Stieglmeier M."/>
            <person name="Klingl A."/>
            <person name="Woyke T."/>
            <person name="Ryan C.M."/>
            <person name="Banfield J.F."/>
        </authorList>
    </citation>
    <scope>NUCLEOTIDE SEQUENCE [LARGE SCALE GENOMIC DNA]</scope>
</reference>
<dbReference type="PANTHER" id="PTHR43085">
    <property type="entry name" value="HEXOKINASE FAMILY MEMBER"/>
    <property type="match status" value="1"/>
</dbReference>
<feature type="domain" description="Carbohydrate kinase PfkB" evidence="4">
    <location>
        <begin position="186"/>
        <end position="269"/>
    </location>
</feature>
<dbReference type="Gene3D" id="3.40.1190.20">
    <property type="match status" value="1"/>
</dbReference>
<evidence type="ECO:0000256" key="2">
    <source>
        <dbReference type="ARBA" id="ARBA00022679"/>
    </source>
</evidence>
<dbReference type="AlphaFoldDB" id="A0A2M7BRW7"/>
<evidence type="ECO:0000313" key="5">
    <source>
        <dbReference type="EMBL" id="PIV08238.1"/>
    </source>
</evidence>
<dbReference type="InterPro" id="IPR050306">
    <property type="entry name" value="PfkB_Carbo_kinase"/>
</dbReference>
<keyword evidence="3" id="KW-0418">Kinase</keyword>
<sequence>MNITILGHVCIDENVSEHVSYTSAGSPAMFMAKIFGQLPDTKTRIIAPYGNDFVRYLKNISIYPSKPLQEKTLSYRNTFHKSIRTQKAMNREHAELLPITDELREIIHGSDIIFLAPLTPDYSVPYVHLLMQSVRSDALKILLPQGYYRSFDSNCNVHQREFKEAEDLLPLFDFIIASEFDHFAIAEYTKKWAQIIQVIVTRGDKGVHYYSKNDSLVVPVDPVKPKDIVDSVGSGDIFSAAFGYRYFETKDIKKSLEFANNIARQCLFYKADSLKITLP</sequence>
<gene>
    <name evidence="5" type="ORF">COS52_03760</name>
</gene>
<dbReference type="EMBL" id="PEVA01000161">
    <property type="protein sequence ID" value="PIV08238.1"/>
    <property type="molecule type" value="Genomic_DNA"/>
</dbReference>
<keyword evidence="2" id="KW-0808">Transferase</keyword>
<evidence type="ECO:0000256" key="3">
    <source>
        <dbReference type="ARBA" id="ARBA00022777"/>
    </source>
</evidence>
<organism evidence="5 6">
    <name type="scientific">Candidatus Roizmanbacteria bacterium CG03_land_8_20_14_0_80_39_12</name>
    <dbReference type="NCBI Taxonomy" id="1974847"/>
    <lineage>
        <taxon>Bacteria</taxon>
        <taxon>Candidatus Roizmaniibacteriota</taxon>
    </lineage>
</organism>
<evidence type="ECO:0000313" key="6">
    <source>
        <dbReference type="Proteomes" id="UP000230119"/>
    </source>
</evidence>
<dbReference type="GO" id="GO:0016301">
    <property type="term" value="F:kinase activity"/>
    <property type="evidence" value="ECO:0007669"/>
    <property type="project" value="UniProtKB-KW"/>
</dbReference>
<dbReference type="InterPro" id="IPR011611">
    <property type="entry name" value="PfkB_dom"/>
</dbReference>
<evidence type="ECO:0000256" key="1">
    <source>
        <dbReference type="ARBA" id="ARBA00010688"/>
    </source>
</evidence>